<evidence type="ECO:0000259" key="7">
    <source>
        <dbReference type="Pfam" id="PF03798"/>
    </source>
</evidence>
<feature type="transmembrane region" description="Helical" evidence="6">
    <location>
        <begin position="193"/>
        <end position="218"/>
    </location>
</feature>
<dbReference type="EMBL" id="CP111019">
    <property type="protein sequence ID" value="WAR12122.1"/>
    <property type="molecule type" value="Genomic_DNA"/>
</dbReference>
<keyword evidence="9" id="KW-1185">Reference proteome</keyword>
<feature type="domain" description="TLC" evidence="7">
    <location>
        <begin position="68"/>
        <end position="246"/>
    </location>
</feature>
<feature type="transmembrane region" description="Helical" evidence="6">
    <location>
        <begin position="66"/>
        <end position="85"/>
    </location>
</feature>
<feature type="region of interest" description="Disordered" evidence="5">
    <location>
        <begin position="389"/>
        <end position="422"/>
    </location>
</feature>
<evidence type="ECO:0000256" key="1">
    <source>
        <dbReference type="ARBA" id="ARBA00004141"/>
    </source>
</evidence>
<evidence type="ECO:0000256" key="3">
    <source>
        <dbReference type="ARBA" id="ARBA00022989"/>
    </source>
</evidence>
<sequence length="523" mass="60205">MNDIYLDIMVISLTLNWCVLSFNLVPRLRVRIAASSLMSGCCRLLAICRMFEERPLLLSKIFTEQILTWSLVILSMVAVSASDVIKHPFHVENADGHWYVKFITVIFAINIGRYLFIFMETLFSKRSKSKSQFRAQFIHHIVTIVCYAIFLVTRQNLLLGLIGVFIETTNIFDEIGRIFKQQGKTNTPFFRRVVTIGCVFTVTFRGIVPTTFLVMAMFQQSPFTMSTPTLMIFFLSMIFYSVMNVWQILASLQRFKKYMLQKTPHDESPTSFELRTVEDRSPYRTGKTLLLSKNNLGYLRPYDNKNIAFQNNSIKENIGNKKDTAKEAIQLKIDPVSYFEEKRKLSDIAECQDHVIEKEEHSNNSNDSGISLNVDEGAVKDRDVFKMTKNSIRRKPQTQNEKRKQRNDSTEIENNNSHDANTNVFNVTDVRDEVYIKNNACKMNERVNYDGESSNVFSMELQHLRISNSSEDSNNSEVLLLNFSPPKNAKSQSTSAIVHACAEEEPRVHSYRSLSVDHLADFL</sequence>
<keyword evidence="3 6" id="KW-1133">Transmembrane helix</keyword>
<evidence type="ECO:0000313" key="9">
    <source>
        <dbReference type="Proteomes" id="UP001164746"/>
    </source>
</evidence>
<evidence type="ECO:0000256" key="4">
    <source>
        <dbReference type="ARBA" id="ARBA00023136"/>
    </source>
</evidence>
<feature type="transmembrane region" description="Helical" evidence="6">
    <location>
        <begin position="230"/>
        <end position="252"/>
    </location>
</feature>
<keyword evidence="4 6" id="KW-0472">Membrane</keyword>
<dbReference type="Proteomes" id="UP001164746">
    <property type="component" value="Chromosome 8"/>
</dbReference>
<organism evidence="8 9">
    <name type="scientific">Mya arenaria</name>
    <name type="common">Soft-shell clam</name>
    <dbReference type="NCBI Taxonomy" id="6604"/>
    <lineage>
        <taxon>Eukaryota</taxon>
        <taxon>Metazoa</taxon>
        <taxon>Spiralia</taxon>
        <taxon>Lophotrochozoa</taxon>
        <taxon>Mollusca</taxon>
        <taxon>Bivalvia</taxon>
        <taxon>Autobranchia</taxon>
        <taxon>Heteroconchia</taxon>
        <taxon>Euheterodonta</taxon>
        <taxon>Imparidentia</taxon>
        <taxon>Neoheterodontei</taxon>
        <taxon>Myida</taxon>
        <taxon>Myoidea</taxon>
        <taxon>Myidae</taxon>
        <taxon>Mya</taxon>
    </lineage>
</organism>
<feature type="compositionally biased region" description="Basic and acidic residues" evidence="5">
    <location>
        <begin position="400"/>
        <end position="409"/>
    </location>
</feature>
<comment type="subcellular location">
    <subcellularLocation>
        <location evidence="1">Membrane</location>
        <topology evidence="1">Multi-pass membrane protein</topology>
    </subcellularLocation>
</comment>
<evidence type="ECO:0000256" key="6">
    <source>
        <dbReference type="SAM" id="Phobius"/>
    </source>
</evidence>
<proteinExistence type="predicted"/>
<dbReference type="Pfam" id="PF03798">
    <property type="entry name" value="TRAM_LAG1_CLN8"/>
    <property type="match status" value="1"/>
</dbReference>
<feature type="transmembrane region" description="Helical" evidence="6">
    <location>
        <begin position="6"/>
        <end position="25"/>
    </location>
</feature>
<keyword evidence="2 6" id="KW-0812">Transmembrane</keyword>
<evidence type="ECO:0000313" key="8">
    <source>
        <dbReference type="EMBL" id="WAR12122.1"/>
    </source>
</evidence>
<name>A0ABY7ESK4_MYAAR</name>
<evidence type="ECO:0000256" key="5">
    <source>
        <dbReference type="SAM" id="MobiDB-lite"/>
    </source>
</evidence>
<gene>
    <name evidence="8" type="ORF">MAR_026302</name>
</gene>
<accession>A0ABY7ESK4</accession>
<evidence type="ECO:0000256" key="2">
    <source>
        <dbReference type="ARBA" id="ARBA00022692"/>
    </source>
</evidence>
<feature type="transmembrane region" description="Helical" evidence="6">
    <location>
        <begin position="97"/>
        <end position="119"/>
    </location>
</feature>
<dbReference type="InterPro" id="IPR006634">
    <property type="entry name" value="TLC-dom"/>
</dbReference>
<protein>
    <recommendedName>
        <fullName evidence="7">TLC domain-containing protein</fullName>
    </recommendedName>
</protein>
<feature type="transmembrane region" description="Helical" evidence="6">
    <location>
        <begin position="131"/>
        <end position="150"/>
    </location>
</feature>
<reference evidence="8" key="1">
    <citation type="submission" date="2022-11" db="EMBL/GenBank/DDBJ databases">
        <title>Centuries of genome instability and evolution in soft-shell clam transmissible cancer (bioRxiv).</title>
        <authorList>
            <person name="Hart S.F.M."/>
            <person name="Yonemitsu M.A."/>
            <person name="Giersch R.M."/>
            <person name="Beal B.F."/>
            <person name="Arriagada G."/>
            <person name="Davis B.W."/>
            <person name="Ostrander E.A."/>
            <person name="Goff S.P."/>
            <person name="Metzger M.J."/>
        </authorList>
    </citation>
    <scope>NUCLEOTIDE SEQUENCE</scope>
    <source>
        <strain evidence="8">MELC-2E11</strain>
        <tissue evidence="8">Siphon/mantle</tissue>
    </source>
</reference>
<feature type="compositionally biased region" description="Polar residues" evidence="5">
    <location>
        <begin position="412"/>
        <end position="422"/>
    </location>
</feature>
<feature type="transmembrane region" description="Helical" evidence="6">
    <location>
        <begin position="156"/>
        <end position="172"/>
    </location>
</feature>